<comment type="caution">
    <text evidence="2">The sequence shown here is derived from an EMBL/GenBank/DDBJ whole genome shotgun (WGS) entry which is preliminary data.</text>
</comment>
<keyword evidence="3" id="KW-1185">Reference proteome</keyword>
<reference evidence="3" key="1">
    <citation type="journal article" date="2019" name="Int. J. Syst. Evol. Microbiol.">
        <title>The Global Catalogue of Microorganisms (GCM) 10K type strain sequencing project: providing services to taxonomists for standard genome sequencing and annotation.</title>
        <authorList>
            <consortium name="The Broad Institute Genomics Platform"/>
            <consortium name="The Broad Institute Genome Sequencing Center for Infectious Disease"/>
            <person name="Wu L."/>
            <person name="Ma J."/>
        </authorList>
    </citation>
    <scope>NUCLEOTIDE SEQUENCE [LARGE SCALE GENOMIC DNA]</scope>
    <source>
        <strain evidence="3">KCTC 12848</strain>
    </source>
</reference>
<gene>
    <name evidence="2" type="ORF">ACFPFM_22425</name>
</gene>
<evidence type="ECO:0000313" key="3">
    <source>
        <dbReference type="Proteomes" id="UP001595833"/>
    </source>
</evidence>
<dbReference type="Proteomes" id="UP001595833">
    <property type="component" value="Unassembled WGS sequence"/>
</dbReference>
<feature type="region of interest" description="Disordered" evidence="1">
    <location>
        <begin position="471"/>
        <end position="541"/>
    </location>
</feature>
<name>A0ABV9Y444_9PSEU</name>
<feature type="region of interest" description="Disordered" evidence="1">
    <location>
        <begin position="1"/>
        <end position="27"/>
    </location>
</feature>
<feature type="compositionally biased region" description="Basic and acidic residues" evidence="1">
    <location>
        <begin position="532"/>
        <end position="541"/>
    </location>
</feature>
<feature type="compositionally biased region" description="Basic and acidic residues" evidence="1">
    <location>
        <begin position="499"/>
        <end position="524"/>
    </location>
</feature>
<protein>
    <submittedName>
        <fullName evidence="2">Uncharacterized protein</fullName>
    </submittedName>
</protein>
<feature type="compositionally biased region" description="Basic and acidic residues" evidence="1">
    <location>
        <begin position="1"/>
        <end position="19"/>
    </location>
</feature>
<accession>A0ABV9Y444</accession>
<evidence type="ECO:0000313" key="2">
    <source>
        <dbReference type="EMBL" id="MFC5056497.1"/>
    </source>
</evidence>
<dbReference type="EMBL" id="JBHSJB010000022">
    <property type="protein sequence ID" value="MFC5056497.1"/>
    <property type="molecule type" value="Genomic_DNA"/>
</dbReference>
<feature type="region of interest" description="Disordered" evidence="1">
    <location>
        <begin position="430"/>
        <end position="456"/>
    </location>
</feature>
<proteinExistence type="predicted"/>
<organism evidence="2 3">
    <name type="scientific">Saccharothrix xinjiangensis</name>
    <dbReference type="NCBI Taxonomy" id="204798"/>
    <lineage>
        <taxon>Bacteria</taxon>
        <taxon>Bacillati</taxon>
        <taxon>Actinomycetota</taxon>
        <taxon>Actinomycetes</taxon>
        <taxon>Pseudonocardiales</taxon>
        <taxon>Pseudonocardiaceae</taxon>
        <taxon>Saccharothrix</taxon>
    </lineage>
</organism>
<sequence length="633" mass="69109">MRSRQPRERTAGQDRDDRAAVPSGPAPPARLLALQRAAGNRAVAGLLTGAVVQRSISHQPAGKKAQKVSWAKVSQWPAVAKADGLVAEVIRVVAESKKIHLTVKDGADLVRQATALAGKPDTALVNAADTLLLLQRLLNLWALNGHPVTALGAVIEQRTDDLSGVDNRITGSGLTITMPVTHKGYSTPAGLVGAPANPKGRDQGKFKSVAHSTPLRSKTTSSVNAHLLGELHKQGQLRAIGTSGGTLQICPTCGVDNFLESFEVDHQVAFADIKQTFFDVAEEMTGNPKLLQQVRKKNAKAFTRCFTVTKAKGKGKKTSTVVTATAEALHVFSNDVDNLMRICRTCNGAFGKSDMNYLKWYRENPLFGPHFVNEHLCDDSGLLMPRAKGGGGWGQAARKWFNTHYYPILKDVFELRELIEAGRTSMIREASRRVAAERTSDPTRKRKYREEAKQDRYSNRVLVGSARVLTKAHTDPGRAPMRSGSPERQVKGVGTFLENYERDRKRRRTEETTDYQRGHQDGKAGLKQAKKTTPDYRKGHADGVAAAGEDRDTGYEHGVTGLASAHPVGALPTYDEGFQQGTQRRWDVYDAGVRDGEADDDADTGIAKPTEVGYASLLVLYMESYNEGRPNRV</sequence>
<evidence type="ECO:0000256" key="1">
    <source>
        <dbReference type="SAM" id="MobiDB-lite"/>
    </source>
</evidence>
<dbReference type="RefSeq" id="WP_344043056.1">
    <property type="nucleotide sequence ID" value="NZ_BAAAKE010000040.1"/>
</dbReference>